<dbReference type="OrthoDB" id="3436742at2"/>
<sequence>MSQRVPTALRLARVLFFVTAALGVMAYYTLLSLQAPYPGLVAGFWVYMGHTLVSLTFALLISQPKPWMLWGISAYTGLAIVVSLFSLLGGSARAIPQLVIPAIILYCVLRPESRQYLARRTAS</sequence>
<keyword evidence="1" id="KW-0812">Transmembrane</keyword>
<feature type="transmembrane region" description="Helical" evidence="1">
    <location>
        <begin position="42"/>
        <end position="61"/>
    </location>
</feature>
<dbReference type="RefSeq" id="WP_141922207.1">
    <property type="nucleotide sequence ID" value="NZ_VFQC01000001.1"/>
</dbReference>
<comment type="caution">
    <text evidence="2">The sequence shown here is derived from an EMBL/GenBank/DDBJ whole genome shotgun (WGS) entry which is preliminary data.</text>
</comment>
<dbReference type="AlphaFoldDB" id="A0A543NGI6"/>
<dbReference type="EMBL" id="VFQC01000001">
    <property type="protein sequence ID" value="TQN30921.1"/>
    <property type="molecule type" value="Genomic_DNA"/>
</dbReference>
<accession>A0A543NGI6</accession>
<reference evidence="2 3" key="1">
    <citation type="submission" date="2019-06" db="EMBL/GenBank/DDBJ databases">
        <title>Sequencing the genomes of 1000 actinobacteria strains.</title>
        <authorList>
            <person name="Klenk H.-P."/>
        </authorList>
    </citation>
    <scope>NUCLEOTIDE SEQUENCE [LARGE SCALE GENOMIC DNA]</scope>
    <source>
        <strain evidence="2 3">DSM 45015</strain>
    </source>
</reference>
<feature type="transmembrane region" description="Helical" evidence="1">
    <location>
        <begin position="12"/>
        <end position="30"/>
    </location>
</feature>
<keyword evidence="1" id="KW-1133">Transmembrane helix</keyword>
<keyword evidence="1" id="KW-0472">Membrane</keyword>
<organism evidence="2 3">
    <name type="scientific">Haloactinospora alba</name>
    <dbReference type="NCBI Taxonomy" id="405555"/>
    <lineage>
        <taxon>Bacteria</taxon>
        <taxon>Bacillati</taxon>
        <taxon>Actinomycetota</taxon>
        <taxon>Actinomycetes</taxon>
        <taxon>Streptosporangiales</taxon>
        <taxon>Nocardiopsidaceae</taxon>
        <taxon>Haloactinospora</taxon>
    </lineage>
</organism>
<evidence type="ECO:0000313" key="3">
    <source>
        <dbReference type="Proteomes" id="UP000317422"/>
    </source>
</evidence>
<name>A0A543NGI6_9ACTN</name>
<feature type="transmembrane region" description="Helical" evidence="1">
    <location>
        <begin position="68"/>
        <end position="88"/>
    </location>
</feature>
<evidence type="ECO:0000313" key="2">
    <source>
        <dbReference type="EMBL" id="TQN30921.1"/>
    </source>
</evidence>
<protein>
    <recommendedName>
        <fullName evidence="4">Integral membrane protein</fullName>
    </recommendedName>
</protein>
<gene>
    <name evidence="2" type="ORF">FHX37_0809</name>
</gene>
<keyword evidence="3" id="KW-1185">Reference proteome</keyword>
<feature type="transmembrane region" description="Helical" evidence="1">
    <location>
        <begin position="94"/>
        <end position="111"/>
    </location>
</feature>
<evidence type="ECO:0008006" key="4">
    <source>
        <dbReference type="Google" id="ProtNLM"/>
    </source>
</evidence>
<dbReference type="Proteomes" id="UP000317422">
    <property type="component" value="Unassembled WGS sequence"/>
</dbReference>
<proteinExistence type="predicted"/>
<evidence type="ECO:0000256" key="1">
    <source>
        <dbReference type="SAM" id="Phobius"/>
    </source>
</evidence>